<feature type="region of interest" description="Disordered" evidence="10">
    <location>
        <begin position="332"/>
        <end position="353"/>
    </location>
</feature>
<feature type="binding site" evidence="9">
    <location>
        <position position="42"/>
    </location>
    <ligand>
        <name>ATP</name>
        <dbReference type="ChEBI" id="CHEBI:30616"/>
    </ligand>
</feature>
<dbReference type="SUPFAM" id="SSF56112">
    <property type="entry name" value="Protein kinase-like (PK-like)"/>
    <property type="match status" value="1"/>
</dbReference>
<dbReference type="PANTHER" id="PTHR43289:SF6">
    <property type="entry name" value="SERINE_THREONINE-PROTEIN KINASE NEKL-3"/>
    <property type="match status" value="1"/>
</dbReference>
<dbReference type="RefSeq" id="WP_014443537.1">
    <property type="nucleotide sequence ID" value="NC_017093.1"/>
</dbReference>
<comment type="catalytic activity">
    <reaction evidence="7">
        <text>L-threonyl-[protein] + ATP = O-phospho-L-threonyl-[protein] + ADP + H(+)</text>
        <dbReference type="Rhea" id="RHEA:46608"/>
        <dbReference type="Rhea" id="RHEA-COMP:11060"/>
        <dbReference type="Rhea" id="RHEA-COMP:11605"/>
        <dbReference type="ChEBI" id="CHEBI:15378"/>
        <dbReference type="ChEBI" id="CHEBI:30013"/>
        <dbReference type="ChEBI" id="CHEBI:30616"/>
        <dbReference type="ChEBI" id="CHEBI:61977"/>
        <dbReference type="ChEBI" id="CHEBI:456216"/>
        <dbReference type="EC" id="2.7.11.1"/>
    </reaction>
</comment>
<comment type="catalytic activity">
    <reaction evidence="8">
        <text>L-seryl-[protein] + ATP = O-phospho-L-seryl-[protein] + ADP + H(+)</text>
        <dbReference type="Rhea" id="RHEA:17989"/>
        <dbReference type="Rhea" id="RHEA-COMP:9863"/>
        <dbReference type="Rhea" id="RHEA-COMP:11604"/>
        <dbReference type="ChEBI" id="CHEBI:15378"/>
        <dbReference type="ChEBI" id="CHEBI:29999"/>
        <dbReference type="ChEBI" id="CHEBI:30616"/>
        <dbReference type="ChEBI" id="CHEBI:83421"/>
        <dbReference type="ChEBI" id="CHEBI:456216"/>
        <dbReference type="EC" id="2.7.11.1"/>
    </reaction>
</comment>
<gene>
    <name evidence="13" type="ordered locus">AMIS_34220</name>
</gene>
<accession>I0H6K5</accession>
<dbReference type="AlphaFoldDB" id="I0H6K5"/>
<dbReference type="Gene3D" id="1.10.510.10">
    <property type="entry name" value="Transferase(Phosphotransferase) domain 1"/>
    <property type="match status" value="1"/>
</dbReference>
<dbReference type="OrthoDB" id="308915at2"/>
<feature type="transmembrane region" description="Helical" evidence="11">
    <location>
        <begin position="300"/>
        <end position="321"/>
    </location>
</feature>
<dbReference type="Proteomes" id="UP000007882">
    <property type="component" value="Chromosome"/>
</dbReference>
<evidence type="ECO:0000256" key="1">
    <source>
        <dbReference type="ARBA" id="ARBA00012513"/>
    </source>
</evidence>
<keyword evidence="3" id="KW-0808">Transferase</keyword>
<evidence type="ECO:0000256" key="4">
    <source>
        <dbReference type="ARBA" id="ARBA00022741"/>
    </source>
</evidence>
<evidence type="ECO:0000256" key="9">
    <source>
        <dbReference type="PROSITE-ProRule" id="PRU10141"/>
    </source>
</evidence>
<dbReference type="InterPro" id="IPR008271">
    <property type="entry name" value="Ser/Thr_kinase_AS"/>
</dbReference>
<dbReference type="EMBL" id="AP012319">
    <property type="protein sequence ID" value="BAL88642.1"/>
    <property type="molecule type" value="Genomic_DNA"/>
</dbReference>
<dbReference type="KEGG" id="ams:AMIS_34220"/>
<dbReference type="HOGENOM" id="CLU_000288_63_44_11"/>
<proteinExistence type="predicted"/>
<dbReference type="Gene3D" id="3.30.200.20">
    <property type="entry name" value="Phosphorylase Kinase, domain 1"/>
    <property type="match status" value="1"/>
</dbReference>
<dbReference type="STRING" id="512565.AMIS_34220"/>
<keyword evidence="14" id="KW-1185">Reference proteome</keyword>
<reference evidence="13 14" key="1">
    <citation type="submission" date="2012-02" db="EMBL/GenBank/DDBJ databases">
        <title>Complete genome sequence of Actinoplanes missouriensis 431 (= NBRC 102363).</title>
        <authorList>
            <person name="Ohnishi Y."/>
            <person name="Ishikawa J."/>
            <person name="Sekine M."/>
            <person name="Hosoyama A."/>
            <person name="Harada T."/>
            <person name="Narita H."/>
            <person name="Hata T."/>
            <person name="Konno Y."/>
            <person name="Tutikane K."/>
            <person name="Fujita N."/>
            <person name="Horinouchi S."/>
            <person name="Hayakawa M."/>
        </authorList>
    </citation>
    <scope>NUCLEOTIDE SEQUENCE [LARGE SCALE GENOMIC DNA]</scope>
    <source>
        <strain evidence="14">ATCC 14538 / DSM 43046 / CBS 188.64 / JCM 3121 / NBRC 102363 / NCIMB 12654 / NRRL B-3342 / UNCC 431</strain>
    </source>
</reference>
<dbReference type="GO" id="GO:0045717">
    <property type="term" value="P:negative regulation of fatty acid biosynthetic process"/>
    <property type="evidence" value="ECO:0007669"/>
    <property type="project" value="UniProtKB-ARBA"/>
</dbReference>
<evidence type="ECO:0000259" key="12">
    <source>
        <dbReference type="PROSITE" id="PS50011"/>
    </source>
</evidence>
<evidence type="ECO:0000256" key="7">
    <source>
        <dbReference type="ARBA" id="ARBA00047899"/>
    </source>
</evidence>
<organism evidence="13 14">
    <name type="scientific">Actinoplanes missouriensis (strain ATCC 14538 / DSM 43046 / CBS 188.64 / JCM 3121 / NBRC 102363 / NCIMB 12654 / NRRL B-3342 / UNCC 431)</name>
    <dbReference type="NCBI Taxonomy" id="512565"/>
    <lineage>
        <taxon>Bacteria</taxon>
        <taxon>Bacillati</taxon>
        <taxon>Actinomycetota</taxon>
        <taxon>Actinomycetes</taxon>
        <taxon>Micromonosporales</taxon>
        <taxon>Micromonosporaceae</taxon>
        <taxon>Actinoplanes</taxon>
    </lineage>
</organism>
<keyword evidence="4 9" id="KW-0547">Nucleotide-binding</keyword>
<dbReference type="FunFam" id="3.30.200.20:FF:000035">
    <property type="entry name" value="Serine/threonine protein kinase Stk1"/>
    <property type="match status" value="1"/>
</dbReference>
<dbReference type="PROSITE" id="PS00107">
    <property type="entry name" value="PROTEIN_KINASE_ATP"/>
    <property type="match status" value="1"/>
</dbReference>
<dbReference type="EC" id="2.7.11.1" evidence="1"/>
<evidence type="ECO:0000256" key="6">
    <source>
        <dbReference type="ARBA" id="ARBA00022840"/>
    </source>
</evidence>
<feature type="domain" description="Protein kinase" evidence="12">
    <location>
        <begin position="13"/>
        <end position="272"/>
    </location>
</feature>
<dbReference type="PROSITE" id="PS50011">
    <property type="entry name" value="PROTEIN_KINASE_DOM"/>
    <property type="match status" value="1"/>
</dbReference>
<dbReference type="eggNOG" id="COG0515">
    <property type="taxonomic scope" value="Bacteria"/>
</dbReference>
<dbReference type="InterPro" id="IPR011009">
    <property type="entry name" value="Kinase-like_dom_sf"/>
</dbReference>
<name>I0H6K5_ACTM4</name>
<evidence type="ECO:0000256" key="5">
    <source>
        <dbReference type="ARBA" id="ARBA00022777"/>
    </source>
</evidence>
<keyword evidence="11" id="KW-0472">Membrane</keyword>
<dbReference type="PROSITE" id="PS00108">
    <property type="entry name" value="PROTEIN_KINASE_ST"/>
    <property type="match status" value="1"/>
</dbReference>
<evidence type="ECO:0000256" key="2">
    <source>
        <dbReference type="ARBA" id="ARBA00022527"/>
    </source>
</evidence>
<dbReference type="FunFam" id="1.10.510.10:FF:000021">
    <property type="entry name" value="Serine/threonine protein kinase"/>
    <property type="match status" value="1"/>
</dbReference>
<dbReference type="PATRIC" id="fig|512565.3.peg.3418"/>
<keyword evidence="11" id="KW-0812">Transmembrane</keyword>
<dbReference type="InterPro" id="IPR017441">
    <property type="entry name" value="Protein_kinase_ATP_BS"/>
</dbReference>
<keyword evidence="11" id="KW-1133">Transmembrane helix</keyword>
<dbReference type="SMART" id="SM00220">
    <property type="entry name" value="S_TKc"/>
    <property type="match status" value="1"/>
</dbReference>
<evidence type="ECO:0000313" key="14">
    <source>
        <dbReference type="Proteomes" id="UP000007882"/>
    </source>
</evidence>
<evidence type="ECO:0000256" key="11">
    <source>
        <dbReference type="SAM" id="Phobius"/>
    </source>
</evidence>
<evidence type="ECO:0000256" key="10">
    <source>
        <dbReference type="SAM" id="MobiDB-lite"/>
    </source>
</evidence>
<evidence type="ECO:0000256" key="8">
    <source>
        <dbReference type="ARBA" id="ARBA00048679"/>
    </source>
</evidence>
<dbReference type="GO" id="GO:0005524">
    <property type="term" value="F:ATP binding"/>
    <property type="evidence" value="ECO:0007669"/>
    <property type="project" value="UniProtKB-UniRule"/>
</dbReference>
<dbReference type="InterPro" id="IPR000719">
    <property type="entry name" value="Prot_kinase_dom"/>
</dbReference>
<keyword evidence="2 13" id="KW-0723">Serine/threonine-protein kinase</keyword>
<dbReference type="PANTHER" id="PTHR43289">
    <property type="entry name" value="MITOGEN-ACTIVATED PROTEIN KINASE KINASE KINASE 20-RELATED"/>
    <property type="match status" value="1"/>
</dbReference>
<evidence type="ECO:0000256" key="3">
    <source>
        <dbReference type="ARBA" id="ARBA00022679"/>
    </source>
</evidence>
<evidence type="ECO:0000313" key="13">
    <source>
        <dbReference type="EMBL" id="BAL88642.1"/>
    </source>
</evidence>
<dbReference type="GO" id="GO:0004674">
    <property type="term" value="F:protein serine/threonine kinase activity"/>
    <property type="evidence" value="ECO:0007669"/>
    <property type="project" value="UniProtKB-KW"/>
</dbReference>
<protein>
    <recommendedName>
        <fullName evidence="1">non-specific serine/threonine protein kinase</fullName>
        <ecNumber evidence="1">2.7.11.1</ecNumber>
    </recommendedName>
</protein>
<dbReference type="CDD" id="cd14014">
    <property type="entry name" value="STKc_PknB_like"/>
    <property type="match status" value="1"/>
</dbReference>
<sequence length="480" mass="49604">MDLQPGARLGDRYHLRQRLGAGGMGEVWLAVDEVLRRTVAVKAMLPEVARDPDFARRFAAEATAMARVNHPAVASIHDYGSSHGVAYLVMEFVDGESLSQRLTREGRLAPDVTMRLVADVAAGLAAVHDQGLVHRDIKPANLLVRRDGTVVITDFGIARHEDASLLTASGAILGTPSYLSPEQVRGEPAGPRSDVYALGLVAYECLAGERPFTGDNPYAVALQRLESSPRTLAVAVPDPIRAVVARALATDPRERWPSAADLAAAARANTTLPAAASPVHAAVTTPPAGRVTSGKPRHRALVAALAVVVLGLGGFAAWFTLADGNAGNADAGNGGGGAAEASSGAPRAGLDSPGTGSAPAGFAACGDALCPAAPLCWAGTTTIGGEAMPIRSLDCAADHRWETIQAVPLPPGEIDLDTLIEQPAVAAACSAAVLAERSRDPAATENWNLHAWPIERDGVTLVHCLTGSPDGESTGSRVQP</sequence>
<keyword evidence="5 13" id="KW-0418">Kinase</keyword>
<dbReference type="Pfam" id="PF00069">
    <property type="entry name" value="Pkinase"/>
    <property type="match status" value="1"/>
</dbReference>
<keyword evidence="6 9" id="KW-0067">ATP-binding</keyword>